<dbReference type="EMBL" id="CP041186">
    <property type="protein sequence ID" value="QDG54703.1"/>
    <property type="molecule type" value="Genomic_DNA"/>
</dbReference>
<dbReference type="OrthoDB" id="5522479at2"/>
<evidence type="ECO:0000313" key="3">
    <source>
        <dbReference type="Proteomes" id="UP000315995"/>
    </source>
</evidence>
<proteinExistence type="predicted"/>
<feature type="compositionally biased region" description="Acidic residues" evidence="1">
    <location>
        <begin position="12"/>
        <end position="21"/>
    </location>
</feature>
<sequence>MSDDKKKKRDEDDFEDSYEDAFDERFEDEHLFDEAEFEAEGWSIPRDPESVARVLKSLESLVPDILKRSSQEGEAPGAEGGGEGFRARLSDRKLPREAVSFILGQVDTTKREFLRILSREIRLFLENMDLGGELAKILTSLSFEVKMEVRFIPNDQAFRPSARGKMRVKRTRSKEEEDDLEDDEEMQEDTNEQSQRRRWSLRRRNQEDAGGEEDDVEA</sequence>
<feature type="region of interest" description="Disordered" evidence="1">
    <location>
        <begin position="162"/>
        <end position="218"/>
    </location>
</feature>
<feature type="compositionally biased region" description="Basic residues" evidence="1">
    <location>
        <begin position="162"/>
        <end position="172"/>
    </location>
</feature>
<feature type="compositionally biased region" description="Acidic residues" evidence="1">
    <location>
        <begin position="176"/>
        <end position="191"/>
    </location>
</feature>
<accession>A0A4Y6Q2C2</accession>
<accession>A0A5B8YDT2</accession>
<reference evidence="2 3" key="1">
    <citation type="submission" date="2019-06" db="EMBL/GenBank/DDBJ databases">
        <title>Persicimonas caeni gen. nov., sp. nov., a predatory bacterium isolated from solar saltern.</title>
        <authorList>
            <person name="Wang S."/>
        </authorList>
    </citation>
    <scope>NUCLEOTIDE SEQUENCE [LARGE SCALE GENOMIC DNA]</scope>
    <source>
        <strain evidence="2 3">YN101</strain>
    </source>
</reference>
<dbReference type="AlphaFoldDB" id="A0A4Y6Q2C2"/>
<evidence type="ECO:0000313" key="2">
    <source>
        <dbReference type="EMBL" id="QDG54703.1"/>
    </source>
</evidence>
<feature type="region of interest" description="Disordered" evidence="1">
    <location>
        <begin position="1"/>
        <end position="21"/>
    </location>
</feature>
<organism evidence="2 3">
    <name type="scientific">Persicimonas caeni</name>
    <dbReference type="NCBI Taxonomy" id="2292766"/>
    <lineage>
        <taxon>Bacteria</taxon>
        <taxon>Deltaproteobacteria</taxon>
        <taxon>Bradymonadales</taxon>
        <taxon>Bradymonadaceae</taxon>
        <taxon>Persicimonas</taxon>
    </lineage>
</organism>
<keyword evidence="3" id="KW-1185">Reference proteome</keyword>
<feature type="compositionally biased region" description="Acidic residues" evidence="1">
    <location>
        <begin position="209"/>
        <end position="218"/>
    </location>
</feature>
<evidence type="ECO:0000256" key="1">
    <source>
        <dbReference type="SAM" id="MobiDB-lite"/>
    </source>
</evidence>
<gene>
    <name evidence="2" type="ORF">FIV42_29355</name>
</gene>
<name>A0A4Y6Q2C2_PERCE</name>
<dbReference type="RefSeq" id="WP_141201147.1">
    <property type="nucleotide sequence ID" value="NZ_CP041186.1"/>
</dbReference>
<protein>
    <submittedName>
        <fullName evidence="2">Uncharacterized protein</fullName>
    </submittedName>
</protein>
<feature type="region of interest" description="Disordered" evidence="1">
    <location>
        <begin position="67"/>
        <end position="86"/>
    </location>
</feature>
<dbReference type="Proteomes" id="UP000315995">
    <property type="component" value="Chromosome"/>
</dbReference>